<proteinExistence type="predicted"/>
<keyword evidence="2" id="KW-1185">Reference proteome</keyword>
<dbReference type="OrthoDB" id="852768at2"/>
<sequence>MTLEMEHWDENRYMELNTYFRIKIQGMVDSDPYIRDLRKSEDGLQLADLINRMSDSDQELWKEFIKLDRIKLHLDMQNHLEGKGTPYTLRHGFGSASSDADDSPSPW</sequence>
<dbReference type="Proteomes" id="UP000187181">
    <property type="component" value="Unassembled WGS sequence"/>
</dbReference>
<name>A0A1R3WUJ3_9BACT</name>
<reference evidence="2" key="1">
    <citation type="submission" date="2017-01" db="EMBL/GenBank/DDBJ databases">
        <authorList>
            <person name="Varghese N."/>
            <person name="Submissions S."/>
        </authorList>
    </citation>
    <scope>NUCLEOTIDE SEQUENCE [LARGE SCALE GENOMIC DNA]</scope>
    <source>
        <strain evidence="2">LP100</strain>
    </source>
</reference>
<gene>
    <name evidence="1" type="ORF">SAMN05444128_1067</name>
</gene>
<organism evidence="1 2">
    <name type="scientific">Pontibacter indicus</name>
    <dbReference type="NCBI Taxonomy" id="1317125"/>
    <lineage>
        <taxon>Bacteria</taxon>
        <taxon>Pseudomonadati</taxon>
        <taxon>Bacteroidota</taxon>
        <taxon>Cytophagia</taxon>
        <taxon>Cytophagales</taxon>
        <taxon>Hymenobacteraceae</taxon>
        <taxon>Pontibacter</taxon>
    </lineage>
</organism>
<dbReference type="EMBL" id="FTPP01000001">
    <property type="protein sequence ID" value="SIT82114.1"/>
    <property type="molecule type" value="Genomic_DNA"/>
</dbReference>
<evidence type="ECO:0000313" key="2">
    <source>
        <dbReference type="Proteomes" id="UP000187181"/>
    </source>
</evidence>
<dbReference type="RefSeq" id="WP_076666415.1">
    <property type="nucleotide sequence ID" value="NZ_FTPP01000001.1"/>
</dbReference>
<accession>A0A1R3WUJ3</accession>
<dbReference type="AlphaFoldDB" id="A0A1R3WUJ3"/>
<evidence type="ECO:0000313" key="1">
    <source>
        <dbReference type="EMBL" id="SIT82114.1"/>
    </source>
</evidence>
<protein>
    <submittedName>
        <fullName evidence="1">Uncharacterized protein</fullName>
    </submittedName>
</protein>